<dbReference type="SUPFAM" id="SSF52402">
    <property type="entry name" value="Adenine nucleotide alpha hydrolases-like"/>
    <property type="match status" value="1"/>
</dbReference>
<dbReference type="AlphaFoldDB" id="K0BA11"/>
<comment type="similarity">
    <text evidence="1">Belongs to the universal stress protein A family.</text>
</comment>
<dbReference type="GeneID" id="13725444"/>
<accession>K0BA11</accession>
<dbReference type="HOGENOM" id="CLU_049301_16_2_2"/>
<dbReference type="PANTHER" id="PTHR46268">
    <property type="entry name" value="STRESS RESPONSE PROTEIN NHAX"/>
    <property type="match status" value="1"/>
</dbReference>
<dbReference type="Gene3D" id="3.40.50.620">
    <property type="entry name" value="HUPs"/>
    <property type="match status" value="1"/>
</dbReference>
<evidence type="ECO:0000259" key="2">
    <source>
        <dbReference type="Pfam" id="PF00582"/>
    </source>
</evidence>
<feature type="domain" description="UspA" evidence="2">
    <location>
        <begin position="1"/>
        <end position="150"/>
    </location>
</feature>
<dbReference type="InterPro" id="IPR006016">
    <property type="entry name" value="UspA"/>
</dbReference>
<dbReference type="STRING" id="1229908.NKOR_07120"/>
<dbReference type="EMBL" id="CP003842">
    <property type="protein sequence ID" value="AFS81291.1"/>
    <property type="molecule type" value="Genomic_DNA"/>
</dbReference>
<keyword evidence="4" id="KW-1185">Reference proteome</keyword>
<dbReference type="CDD" id="cd00293">
    <property type="entry name" value="USP-like"/>
    <property type="match status" value="1"/>
</dbReference>
<proteinExistence type="inferred from homology"/>
<dbReference type="KEGG" id="nkr:NKOR_07120"/>
<evidence type="ECO:0000313" key="3">
    <source>
        <dbReference type="EMBL" id="AFS81291.1"/>
    </source>
</evidence>
<name>K0BA11_9ARCH</name>
<dbReference type="InterPro" id="IPR014729">
    <property type="entry name" value="Rossmann-like_a/b/a_fold"/>
</dbReference>
<reference evidence="3 4" key="1">
    <citation type="journal article" date="2012" name="J. Bacteriol.">
        <title>Draft Genome Sequence of an Ammonia-Oxidizing Archaeon, "Candidatus Nitrosopumilus koreensis" AR1, from Marine Sediment.</title>
        <authorList>
            <person name="Park S.J."/>
            <person name="Kim J.G."/>
            <person name="Jung M.Y."/>
            <person name="Kim S.J."/>
            <person name="Cha I.T."/>
            <person name="Kwon K."/>
            <person name="Lee J.H."/>
            <person name="Rhee S.K."/>
        </authorList>
    </citation>
    <scope>NUCLEOTIDE SEQUENCE [LARGE SCALE GENOMIC DNA]</scope>
    <source>
        <strain evidence="3 4">AR1</strain>
    </source>
</reference>
<evidence type="ECO:0000313" key="4">
    <source>
        <dbReference type="Proteomes" id="UP000006101"/>
    </source>
</evidence>
<dbReference type="PANTHER" id="PTHR46268:SF6">
    <property type="entry name" value="UNIVERSAL STRESS PROTEIN UP12"/>
    <property type="match status" value="1"/>
</dbReference>
<gene>
    <name evidence="3" type="ORF">NKOR_07120</name>
</gene>
<dbReference type="RefSeq" id="WP_014963672.1">
    <property type="nucleotide sequence ID" value="NC_018655.1"/>
</dbReference>
<dbReference type="InterPro" id="IPR006015">
    <property type="entry name" value="Universal_stress_UspA"/>
</dbReference>
<organism evidence="3 4">
    <name type="scientific">Candidatus Nitrosopumilus koreensis AR1</name>
    <dbReference type="NCBI Taxonomy" id="1229908"/>
    <lineage>
        <taxon>Archaea</taxon>
        <taxon>Nitrososphaerota</taxon>
        <taxon>Nitrososphaeria</taxon>
        <taxon>Nitrosopumilales</taxon>
        <taxon>Nitrosopumilaceae</taxon>
        <taxon>Nitrosopumilus</taxon>
    </lineage>
</organism>
<dbReference type="Proteomes" id="UP000006101">
    <property type="component" value="Chromosome"/>
</dbReference>
<dbReference type="PATRIC" id="fig|1229908.8.peg.1543"/>
<sequence>MYKTILVPHGGTPAGDESLRHAMHLAKTDSAKIIVLHVVESIPIPPSFALSQSEREKLVNNIDDANKTIKQSMEKVLADKIEELGTETIIEVKVVEGDAAEEILRIVLERDVDLIVMAKRRKLKGLKKLLSLGSVSRKIVEHVTCPVYLIDIGDI</sequence>
<dbReference type="PRINTS" id="PR01438">
    <property type="entry name" value="UNVRSLSTRESS"/>
</dbReference>
<evidence type="ECO:0000256" key="1">
    <source>
        <dbReference type="ARBA" id="ARBA00008791"/>
    </source>
</evidence>
<dbReference type="Pfam" id="PF00582">
    <property type="entry name" value="Usp"/>
    <property type="match status" value="1"/>
</dbReference>
<protein>
    <submittedName>
        <fullName evidence="3">UspA domain-containing protein</fullName>
    </submittedName>
</protein>